<evidence type="ECO:0000313" key="3">
    <source>
        <dbReference type="Proteomes" id="UP000016636"/>
    </source>
</evidence>
<accession>U2GCU9</accession>
<reference evidence="2 3" key="1">
    <citation type="journal article" date="2013" name="BMC Genomics">
        <title>Comparative genomics of Campylobacter concisus isolates reveals genetic diversity and provides insights into disease association.</title>
        <authorList>
            <person name="Deshpande N.P."/>
            <person name="Kaakoush N.O."/>
            <person name="Wilkins M.R."/>
            <person name="Mitchell H.M."/>
        </authorList>
    </citation>
    <scope>NUCLEOTIDE SEQUENCE [LARGE SCALE GENOMIC DNA]</scope>
    <source>
        <strain evidence="2 3">UNSW3</strain>
    </source>
</reference>
<organism evidence="2 3">
    <name type="scientific">Campylobacter concisus UNSW3</name>
    <dbReference type="NCBI Taxonomy" id="1242966"/>
    <lineage>
        <taxon>Bacteria</taxon>
        <taxon>Pseudomonadati</taxon>
        <taxon>Campylobacterota</taxon>
        <taxon>Epsilonproteobacteria</taxon>
        <taxon>Campylobacterales</taxon>
        <taxon>Campylobacteraceae</taxon>
        <taxon>Campylobacter</taxon>
    </lineage>
</organism>
<feature type="domain" description="Phage tail collar" evidence="1">
    <location>
        <begin position="178"/>
        <end position="225"/>
    </location>
</feature>
<dbReference type="Gene3D" id="3.90.1340.10">
    <property type="entry name" value="Phage tail collar domain"/>
    <property type="match status" value="1"/>
</dbReference>
<protein>
    <submittedName>
        <fullName evidence="2">Phage tail fiber protein</fullName>
    </submittedName>
</protein>
<comment type="caution">
    <text evidence="2">The sequence shown here is derived from an EMBL/GenBank/DDBJ whole genome shotgun (WGS) entry which is preliminary data.</text>
</comment>
<dbReference type="SUPFAM" id="SSF88874">
    <property type="entry name" value="Receptor-binding domain of short tail fibre protein gp12"/>
    <property type="match status" value="1"/>
</dbReference>
<dbReference type="EMBL" id="ANNE01000003">
    <property type="protein sequence ID" value="ERJ23828.1"/>
    <property type="molecule type" value="Genomic_DNA"/>
</dbReference>
<dbReference type="AlphaFoldDB" id="U2GCU9"/>
<dbReference type="PATRIC" id="fig|1242966.3.peg.587"/>
<name>U2GCU9_9BACT</name>
<dbReference type="RefSeq" id="WP_021084073.1">
    <property type="nucleotide sequence ID" value="NZ_ANNE01000003.1"/>
</dbReference>
<evidence type="ECO:0000259" key="1">
    <source>
        <dbReference type="Pfam" id="PF07484"/>
    </source>
</evidence>
<dbReference type="Pfam" id="PF07484">
    <property type="entry name" value="Collar"/>
    <property type="match status" value="1"/>
</dbReference>
<dbReference type="InterPro" id="IPR037053">
    <property type="entry name" value="Phage_tail_collar_dom_sf"/>
</dbReference>
<gene>
    <name evidence="2" type="ORF">UNSW3_1203</name>
</gene>
<proteinExistence type="predicted"/>
<evidence type="ECO:0000313" key="2">
    <source>
        <dbReference type="EMBL" id="ERJ23828.1"/>
    </source>
</evidence>
<dbReference type="Proteomes" id="UP000016636">
    <property type="component" value="Unassembled WGS sequence"/>
</dbReference>
<sequence length="474" mass="51036">MANLKEENKWEEGIYQLEVTDPVVGGIDGISNKQAKQLANRTKFLKESIDTLNDGKLGKKETAVDSQKLDGKTADAFAQLDKENTFTKNLTIGSEGVIHANNNDSHFLIEAKNKGKAIGLGTPKPDGSSIWHYFTHEGFRTEASVNAGILKIKGVNTDEIYLKKDEASDGTPIGAYLAWSSESKIPAGYLLCDGRSLKKSEYKELFAVIGYTYGGSGENFNIPKFNDGRFFRSIGGNAAALGTTQGDAIDVNSLQLNSYTGDNGGTRYTYGTGSTADYRAVAFTYSNTGADFGYRSSAGKENAAIFSSTKKANENRPYNSSMVVLIKAKDVKEPSENKVDKSIYATETKAGIIKIKNSITGQQEDVAVSEKAVANIASIGVNQTWQDMTSQRQMNVIYINTTNRPIQVYISATAPGINDYASANIEVGGVIISSSNTAAAAGRYASIMSVSAIVPPNSSYKATGSANFKWLELR</sequence>
<dbReference type="InterPro" id="IPR011083">
    <property type="entry name" value="Phage_tail_collar_dom"/>
</dbReference>